<name>A0A4Q1AWQ4_9BACT</name>
<organism evidence="3 4">
    <name type="scientific">Halarcobacter mediterraneus</name>
    <dbReference type="NCBI Taxonomy" id="2023153"/>
    <lineage>
        <taxon>Bacteria</taxon>
        <taxon>Pseudomonadati</taxon>
        <taxon>Campylobacterota</taxon>
        <taxon>Epsilonproteobacteria</taxon>
        <taxon>Campylobacterales</taxon>
        <taxon>Arcobacteraceae</taxon>
        <taxon>Halarcobacter</taxon>
    </lineage>
</organism>
<dbReference type="Pfam" id="PF26225">
    <property type="entry name" value="DUF8051"/>
    <property type="match status" value="1"/>
</dbReference>
<dbReference type="EMBL" id="NXIE01000001">
    <property type="protein sequence ID" value="RXK14505.1"/>
    <property type="molecule type" value="Genomic_DNA"/>
</dbReference>
<protein>
    <recommendedName>
        <fullName evidence="2">DUF8051 domain-containing protein</fullName>
    </recommendedName>
</protein>
<dbReference type="RefSeq" id="WP_129060645.1">
    <property type="nucleotide sequence ID" value="NZ_NXIE01000001.1"/>
</dbReference>
<feature type="domain" description="DUF8051" evidence="2">
    <location>
        <begin position="4"/>
        <end position="125"/>
    </location>
</feature>
<reference evidence="3 4" key="1">
    <citation type="submission" date="2017-09" db="EMBL/GenBank/DDBJ databases">
        <title>Genomics of the genus Arcobacter.</title>
        <authorList>
            <person name="Perez-Cataluna A."/>
            <person name="Figueras M.J."/>
            <person name="Salas-Masso N."/>
        </authorList>
    </citation>
    <scope>NUCLEOTIDE SEQUENCE [LARGE SCALE GENOMIC DNA]</scope>
    <source>
        <strain evidence="3 4">F156-34</strain>
    </source>
</reference>
<dbReference type="AlphaFoldDB" id="A0A4Q1AWQ4"/>
<feature type="transmembrane region" description="Helical" evidence="1">
    <location>
        <begin position="145"/>
        <end position="163"/>
    </location>
</feature>
<feature type="transmembrane region" description="Helical" evidence="1">
    <location>
        <begin position="72"/>
        <end position="91"/>
    </location>
</feature>
<evidence type="ECO:0000259" key="2">
    <source>
        <dbReference type="Pfam" id="PF26225"/>
    </source>
</evidence>
<accession>A0A4Q1AWQ4</accession>
<feature type="transmembrane region" description="Helical" evidence="1">
    <location>
        <begin position="103"/>
        <end position="124"/>
    </location>
</feature>
<keyword evidence="4" id="KW-1185">Reference proteome</keyword>
<keyword evidence="1" id="KW-0812">Transmembrane</keyword>
<keyword evidence="1" id="KW-0472">Membrane</keyword>
<comment type="caution">
    <text evidence="3">The sequence shown here is derived from an EMBL/GenBank/DDBJ whole genome shotgun (WGS) entry which is preliminary data.</text>
</comment>
<feature type="transmembrane region" description="Helical" evidence="1">
    <location>
        <begin position="7"/>
        <end position="28"/>
    </location>
</feature>
<evidence type="ECO:0000313" key="4">
    <source>
        <dbReference type="Proteomes" id="UP000289718"/>
    </source>
</evidence>
<evidence type="ECO:0000313" key="3">
    <source>
        <dbReference type="EMBL" id="RXK14505.1"/>
    </source>
</evidence>
<gene>
    <name evidence="3" type="ORF">CP965_03380</name>
</gene>
<dbReference type="Proteomes" id="UP000289718">
    <property type="component" value="Unassembled WGS sequence"/>
</dbReference>
<dbReference type="InterPro" id="IPR058364">
    <property type="entry name" value="DUF8051"/>
</dbReference>
<sequence length="169" mass="19227">MLRKNLKYIIATCLISLSILLTILVPGGPIETRDFSHYDIWILSLFNIFLTSLGIISIITAFLIIKQIKYSISTTIIISLLYIFVYLSDLFKIFPISNIPMSNALFTIEFISTIIAISLLYLCIKYDFTTKENNSTFKIPTFFKILLILIIFLFSIAIILFATNSAMGN</sequence>
<proteinExistence type="predicted"/>
<feature type="transmembrane region" description="Helical" evidence="1">
    <location>
        <begin position="40"/>
        <end position="65"/>
    </location>
</feature>
<keyword evidence="1" id="KW-1133">Transmembrane helix</keyword>
<evidence type="ECO:0000256" key="1">
    <source>
        <dbReference type="SAM" id="Phobius"/>
    </source>
</evidence>
<dbReference type="OrthoDB" id="6658525at2"/>